<gene>
    <name evidence="3" type="ORF">HV823_25090</name>
</gene>
<dbReference type="Pfam" id="PF13778">
    <property type="entry name" value="DUF4174"/>
    <property type="match status" value="1"/>
</dbReference>
<evidence type="ECO:0000313" key="4">
    <source>
        <dbReference type="Proteomes" id="UP000659172"/>
    </source>
</evidence>
<protein>
    <submittedName>
        <fullName evidence="3">DUF4174 domain-containing protein</fullName>
    </submittedName>
</protein>
<evidence type="ECO:0000256" key="1">
    <source>
        <dbReference type="ARBA" id="ARBA00022729"/>
    </source>
</evidence>
<organism evidence="3 4">
    <name type="scientific">Mycoplana rhizolycopersici</name>
    <dbReference type="NCBI Taxonomy" id="2746702"/>
    <lineage>
        <taxon>Bacteria</taxon>
        <taxon>Pseudomonadati</taxon>
        <taxon>Pseudomonadota</taxon>
        <taxon>Alphaproteobacteria</taxon>
        <taxon>Hyphomicrobiales</taxon>
        <taxon>Rhizobiaceae</taxon>
        <taxon>Mycoplana</taxon>
    </lineage>
</organism>
<accession>A0ABX2QL25</accession>
<proteinExistence type="predicted"/>
<dbReference type="RefSeq" id="WP_176952408.1">
    <property type="nucleotide sequence ID" value="NZ_JABXYK010000027.1"/>
</dbReference>
<dbReference type="EMBL" id="JABXYK010000027">
    <property type="protein sequence ID" value="NVP58512.1"/>
    <property type="molecule type" value="Genomic_DNA"/>
</dbReference>
<dbReference type="InterPro" id="IPR025232">
    <property type="entry name" value="DUF4174"/>
</dbReference>
<dbReference type="Proteomes" id="UP000659172">
    <property type="component" value="Unassembled WGS sequence"/>
</dbReference>
<comment type="caution">
    <text evidence="3">The sequence shown here is derived from an EMBL/GenBank/DDBJ whole genome shotgun (WGS) entry which is preliminary data.</text>
</comment>
<keyword evidence="4" id="KW-1185">Reference proteome</keyword>
<reference evidence="3 4" key="1">
    <citation type="submission" date="2020-06" db="EMBL/GenBank/DDBJ databases">
        <title>Rhizobium sp.nov. isolated from the tomato plant.</title>
        <authorList>
            <person name="Thin K.K."/>
            <person name="Zhang X."/>
            <person name="He S."/>
        </authorList>
    </citation>
    <scope>NUCLEOTIDE SEQUENCE [LARGE SCALE GENOMIC DNA]</scope>
    <source>
        <strain evidence="3 4">DBTS2</strain>
    </source>
</reference>
<name>A0ABX2QL25_9HYPH</name>
<feature type="domain" description="DUF4174" evidence="2">
    <location>
        <begin position="27"/>
        <end position="137"/>
    </location>
</feature>
<evidence type="ECO:0000313" key="3">
    <source>
        <dbReference type="EMBL" id="NVP58512.1"/>
    </source>
</evidence>
<sequence length="141" mass="15252">MSNGDRSTLQALGAELGIGTTAASKTLREFRGKCRVLVVFEELSSGKAEVQEYLIAEKQDALQRHNVAIIRVAATGVFQELRPRDDMDPDAIRSELGGPAADKFEAVLLGADGLVRMRTTQPIAVGYLLELIDKFPSAHGN</sequence>
<evidence type="ECO:0000259" key="2">
    <source>
        <dbReference type="Pfam" id="PF13778"/>
    </source>
</evidence>
<keyword evidence="1" id="KW-0732">Signal</keyword>